<keyword evidence="1" id="KW-0472">Membrane</keyword>
<accession>A0A6S6TG37</accession>
<dbReference type="AlphaFoldDB" id="A0A6S6TG37"/>
<gene>
    <name evidence="2" type="ORF">HELGO_WM45058</name>
</gene>
<proteinExistence type="predicted"/>
<keyword evidence="1" id="KW-0812">Transmembrane</keyword>
<organism evidence="2">
    <name type="scientific">uncultured Thiotrichaceae bacterium</name>
    <dbReference type="NCBI Taxonomy" id="298394"/>
    <lineage>
        <taxon>Bacteria</taxon>
        <taxon>Pseudomonadati</taxon>
        <taxon>Pseudomonadota</taxon>
        <taxon>Gammaproteobacteria</taxon>
        <taxon>Thiotrichales</taxon>
        <taxon>Thiotrichaceae</taxon>
        <taxon>environmental samples</taxon>
    </lineage>
</organism>
<name>A0A6S6TG37_9GAMM</name>
<feature type="non-terminal residue" evidence="2">
    <location>
        <position position="111"/>
    </location>
</feature>
<sequence>MVFITTDGRLVVHLSNRKDNHSEIRQNSHIYPNKQNSGMTFSLRTTLLIALASLVLGISATHAFWKSDYPGQPLFVKLENMREEVIPTITIEHGNDFSQEKIIITQLQPGE</sequence>
<reference evidence="2" key="1">
    <citation type="submission" date="2020-01" db="EMBL/GenBank/DDBJ databases">
        <authorList>
            <person name="Meier V. D."/>
            <person name="Meier V D."/>
        </authorList>
    </citation>
    <scope>NUCLEOTIDE SEQUENCE</scope>
    <source>
        <strain evidence="2">HLG_WM_MAG_08</strain>
    </source>
</reference>
<feature type="transmembrane region" description="Helical" evidence="1">
    <location>
        <begin position="41"/>
        <end position="65"/>
    </location>
</feature>
<dbReference type="EMBL" id="CACVAV010000249">
    <property type="protein sequence ID" value="CAA6815417.1"/>
    <property type="molecule type" value="Genomic_DNA"/>
</dbReference>
<evidence type="ECO:0000313" key="2">
    <source>
        <dbReference type="EMBL" id="CAA6815417.1"/>
    </source>
</evidence>
<keyword evidence="1" id="KW-1133">Transmembrane helix</keyword>
<protein>
    <submittedName>
        <fullName evidence="2">Uncharacterized protein</fullName>
    </submittedName>
</protein>
<evidence type="ECO:0000256" key="1">
    <source>
        <dbReference type="SAM" id="Phobius"/>
    </source>
</evidence>